<keyword evidence="3 10" id="KW-0812">Transmembrane</keyword>
<feature type="transmembrane region" description="Helical" evidence="10">
    <location>
        <begin position="54"/>
        <end position="77"/>
    </location>
</feature>
<keyword evidence="7" id="KW-0675">Receptor</keyword>
<evidence type="ECO:0000256" key="3">
    <source>
        <dbReference type="ARBA" id="ARBA00022692"/>
    </source>
</evidence>
<comment type="subcellular location">
    <subcellularLocation>
        <location evidence="1">Cell membrane</location>
        <topology evidence="1">Multi-pass membrane protein</topology>
    </subcellularLocation>
</comment>
<keyword evidence="6 10" id="KW-0472">Membrane</keyword>
<accession>A7SKC4</accession>
<dbReference type="PhylomeDB" id="A7SKC4"/>
<evidence type="ECO:0000256" key="1">
    <source>
        <dbReference type="ARBA" id="ARBA00004651"/>
    </source>
</evidence>
<protein>
    <recommendedName>
        <fullName evidence="11">G-protein coupled receptors family 1 profile domain-containing protein</fullName>
    </recommendedName>
</protein>
<dbReference type="CDD" id="cd00637">
    <property type="entry name" value="7tm_classA_rhodopsin-like"/>
    <property type="match status" value="1"/>
</dbReference>
<keyword evidence="4 10" id="KW-1133">Transmembrane helix</keyword>
<feature type="domain" description="G-protein coupled receptors family 1 profile" evidence="11">
    <location>
        <begin position="36"/>
        <end position="286"/>
    </location>
</feature>
<feature type="transmembrane region" description="Helical" evidence="10">
    <location>
        <begin position="20"/>
        <end position="42"/>
    </location>
</feature>
<dbReference type="PANTHER" id="PTHR24246:SF27">
    <property type="entry name" value="ADENOSINE RECEPTOR, ISOFORM A"/>
    <property type="match status" value="1"/>
</dbReference>
<dbReference type="PROSITE" id="PS50262">
    <property type="entry name" value="G_PROTEIN_RECEP_F1_2"/>
    <property type="match status" value="1"/>
</dbReference>
<dbReference type="GO" id="GO:0005886">
    <property type="term" value="C:plasma membrane"/>
    <property type="evidence" value="ECO:0000318"/>
    <property type="project" value="GO_Central"/>
</dbReference>
<evidence type="ECO:0000256" key="10">
    <source>
        <dbReference type="SAM" id="Phobius"/>
    </source>
</evidence>
<gene>
    <name evidence="12" type="ORF">NEMVEDRAFT_v1g213617</name>
</gene>
<dbReference type="Pfam" id="PF00001">
    <property type="entry name" value="7tm_1"/>
    <property type="match status" value="1"/>
</dbReference>
<dbReference type="PANTHER" id="PTHR24246">
    <property type="entry name" value="OLFACTORY RECEPTOR AND ADENOSINE RECEPTOR"/>
    <property type="match status" value="1"/>
</dbReference>
<feature type="transmembrane region" description="Helical" evidence="10">
    <location>
        <begin position="185"/>
        <end position="208"/>
    </location>
</feature>
<name>A7SKC4_NEMVE</name>
<sequence length="334" mass="37924">MNESATFEPSLALPSRVWRIAWYTAFIMEAILIVTANLLTILTLTANANLRKRSVYFVVNLAISDFLAGAILMPMFAETLRDGLAYNDFIPKHIRAVEVKTISGVLKVEFTGEKFYLGMMAVFFMYANVLSFVFISVERMYATVWPLRHRNTRHRTYMVFIGVTWCAGAVFALMSYVHLMITFRIIIVSGFVAFIVMTACYATIFIKVKRQNALHNQSELQRTVQKQRELAKTLLLVTVMSLVTWSPLIGVGVLSATSTINPSGFLTRMAVYWICGLNSLCNPVVYFFRVKEYRRAFKRLVCKYARNRSVQPIALNVVCDVSLPAITLGTRQEP</sequence>
<dbReference type="Gene3D" id="1.20.1070.10">
    <property type="entry name" value="Rhodopsin 7-helix transmembrane proteins"/>
    <property type="match status" value="1"/>
</dbReference>
<dbReference type="HOGENOM" id="CLU_009579_16_0_1"/>
<reference evidence="12 13" key="1">
    <citation type="journal article" date="2007" name="Science">
        <title>Sea anemone genome reveals ancestral eumetazoan gene repertoire and genomic organization.</title>
        <authorList>
            <person name="Putnam N.H."/>
            <person name="Srivastava M."/>
            <person name="Hellsten U."/>
            <person name="Dirks B."/>
            <person name="Chapman J."/>
            <person name="Salamov A."/>
            <person name="Terry A."/>
            <person name="Shapiro H."/>
            <person name="Lindquist E."/>
            <person name="Kapitonov V.V."/>
            <person name="Jurka J."/>
            <person name="Genikhovich G."/>
            <person name="Grigoriev I.V."/>
            <person name="Lucas S.M."/>
            <person name="Steele R.E."/>
            <person name="Finnerty J.R."/>
            <person name="Technau U."/>
            <person name="Martindale M.Q."/>
            <person name="Rokhsar D.S."/>
        </authorList>
    </citation>
    <scope>NUCLEOTIDE SEQUENCE [LARGE SCALE GENOMIC DNA]</scope>
    <source>
        <strain evidence="13">CH2 X CH6</strain>
    </source>
</reference>
<evidence type="ECO:0000256" key="2">
    <source>
        <dbReference type="ARBA" id="ARBA00022475"/>
    </source>
</evidence>
<evidence type="ECO:0000256" key="8">
    <source>
        <dbReference type="ARBA" id="ARBA00023180"/>
    </source>
</evidence>
<keyword evidence="5" id="KW-0297">G-protein coupled receptor</keyword>
<keyword evidence="13" id="KW-1185">Reference proteome</keyword>
<proteinExistence type="predicted"/>
<dbReference type="SMART" id="SM01381">
    <property type="entry name" value="7TM_GPCR_Srsx"/>
    <property type="match status" value="1"/>
</dbReference>
<dbReference type="PRINTS" id="PR00237">
    <property type="entry name" value="GPCRRHODOPSN"/>
</dbReference>
<dbReference type="OMA" id="WTITESF"/>
<keyword evidence="9" id="KW-0807">Transducer</keyword>
<dbReference type="EMBL" id="DS469686">
    <property type="protein sequence ID" value="EDO35834.1"/>
    <property type="molecule type" value="Genomic_DNA"/>
</dbReference>
<evidence type="ECO:0000256" key="5">
    <source>
        <dbReference type="ARBA" id="ARBA00023040"/>
    </source>
</evidence>
<evidence type="ECO:0000256" key="6">
    <source>
        <dbReference type="ARBA" id="ARBA00023136"/>
    </source>
</evidence>
<dbReference type="SUPFAM" id="SSF81321">
    <property type="entry name" value="Family A G protein-coupled receptor-like"/>
    <property type="match status" value="1"/>
</dbReference>
<feature type="transmembrane region" description="Helical" evidence="10">
    <location>
        <begin position="115"/>
        <end position="137"/>
    </location>
</feature>
<evidence type="ECO:0000256" key="9">
    <source>
        <dbReference type="ARBA" id="ARBA00023224"/>
    </source>
</evidence>
<evidence type="ECO:0000313" key="12">
    <source>
        <dbReference type="EMBL" id="EDO35834.1"/>
    </source>
</evidence>
<dbReference type="InterPro" id="IPR000276">
    <property type="entry name" value="GPCR_Rhodpsn"/>
</dbReference>
<feature type="transmembrane region" description="Helical" evidence="10">
    <location>
        <begin position="229"/>
        <end position="250"/>
    </location>
</feature>
<evidence type="ECO:0000313" key="13">
    <source>
        <dbReference type="Proteomes" id="UP000001593"/>
    </source>
</evidence>
<evidence type="ECO:0000256" key="4">
    <source>
        <dbReference type="ARBA" id="ARBA00022989"/>
    </source>
</evidence>
<dbReference type="GO" id="GO:0001609">
    <property type="term" value="F:G protein-coupled adenosine receptor activity"/>
    <property type="evidence" value="ECO:0000318"/>
    <property type="project" value="GO_Central"/>
</dbReference>
<dbReference type="Proteomes" id="UP000001593">
    <property type="component" value="Unassembled WGS sequence"/>
</dbReference>
<dbReference type="InterPro" id="IPR017452">
    <property type="entry name" value="GPCR_Rhodpsn_7TM"/>
</dbReference>
<dbReference type="AlphaFoldDB" id="A7SKC4"/>
<organism evidence="12 13">
    <name type="scientific">Nematostella vectensis</name>
    <name type="common">Starlet sea anemone</name>
    <dbReference type="NCBI Taxonomy" id="45351"/>
    <lineage>
        <taxon>Eukaryota</taxon>
        <taxon>Metazoa</taxon>
        <taxon>Cnidaria</taxon>
        <taxon>Anthozoa</taxon>
        <taxon>Hexacorallia</taxon>
        <taxon>Actiniaria</taxon>
        <taxon>Edwardsiidae</taxon>
        <taxon>Nematostella</taxon>
    </lineage>
</organism>
<feature type="transmembrane region" description="Helical" evidence="10">
    <location>
        <begin position="157"/>
        <end position="179"/>
    </location>
</feature>
<keyword evidence="2" id="KW-1003">Cell membrane</keyword>
<feature type="transmembrane region" description="Helical" evidence="10">
    <location>
        <begin position="270"/>
        <end position="288"/>
    </location>
</feature>
<dbReference type="GO" id="GO:0007186">
    <property type="term" value="P:G protein-coupled receptor signaling pathway"/>
    <property type="evidence" value="ECO:0000318"/>
    <property type="project" value="GO_Central"/>
</dbReference>
<keyword evidence="8" id="KW-0325">Glycoprotein</keyword>
<evidence type="ECO:0000259" key="11">
    <source>
        <dbReference type="PROSITE" id="PS50262"/>
    </source>
</evidence>
<dbReference type="InParanoid" id="A7SKC4"/>
<evidence type="ECO:0000256" key="7">
    <source>
        <dbReference type="ARBA" id="ARBA00023170"/>
    </source>
</evidence>